<dbReference type="AlphaFoldDB" id="A0A9Q3K470"/>
<evidence type="ECO:0000313" key="2">
    <source>
        <dbReference type="Proteomes" id="UP000765509"/>
    </source>
</evidence>
<accession>A0A9Q3K470</accession>
<dbReference type="Proteomes" id="UP000765509">
    <property type="component" value="Unassembled WGS sequence"/>
</dbReference>
<dbReference type="OrthoDB" id="2513437at2759"/>
<evidence type="ECO:0000313" key="1">
    <source>
        <dbReference type="EMBL" id="MBW0573341.1"/>
    </source>
</evidence>
<protein>
    <submittedName>
        <fullName evidence="1">Uncharacterized protein</fullName>
    </submittedName>
</protein>
<gene>
    <name evidence="1" type="ORF">O181_113056</name>
</gene>
<keyword evidence="2" id="KW-1185">Reference proteome</keyword>
<organism evidence="1 2">
    <name type="scientific">Austropuccinia psidii MF-1</name>
    <dbReference type="NCBI Taxonomy" id="1389203"/>
    <lineage>
        <taxon>Eukaryota</taxon>
        <taxon>Fungi</taxon>
        <taxon>Dikarya</taxon>
        <taxon>Basidiomycota</taxon>
        <taxon>Pucciniomycotina</taxon>
        <taxon>Pucciniomycetes</taxon>
        <taxon>Pucciniales</taxon>
        <taxon>Sphaerophragmiaceae</taxon>
        <taxon>Austropuccinia</taxon>
    </lineage>
</organism>
<comment type="caution">
    <text evidence="1">The sequence shown here is derived from an EMBL/GenBank/DDBJ whole genome shotgun (WGS) entry which is preliminary data.</text>
</comment>
<name>A0A9Q3K470_9BASI</name>
<proteinExistence type="predicted"/>
<reference evidence="1" key="1">
    <citation type="submission" date="2021-03" db="EMBL/GenBank/DDBJ databases">
        <title>Draft genome sequence of rust myrtle Austropuccinia psidii MF-1, a brazilian biotype.</title>
        <authorList>
            <person name="Quecine M.C."/>
            <person name="Pachon D.M.R."/>
            <person name="Bonatelli M.L."/>
            <person name="Correr F.H."/>
            <person name="Franceschini L.M."/>
            <person name="Leite T.F."/>
            <person name="Margarido G.R.A."/>
            <person name="Almeida C.A."/>
            <person name="Ferrarezi J.A."/>
            <person name="Labate C.A."/>
        </authorList>
    </citation>
    <scope>NUCLEOTIDE SEQUENCE</scope>
    <source>
        <strain evidence="1">MF-1</strain>
    </source>
</reference>
<sequence length="95" mass="10581">MTTKTTDSKDTSSIHMLYGSNFGRGSVCIKAHLRSRDLLEVCEHPPGEGTSTITINRWTKASYKAVNAILSRINERVLLEVINSETSEKANLLWS</sequence>
<dbReference type="EMBL" id="AVOT02091863">
    <property type="protein sequence ID" value="MBW0573341.1"/>
    <property type="molecule type" value="Genomic_DNA"/>
</dbReference>